<dbReference type="PANTHER" id="PTHR32502">
    <property type="entry name" value="N-ACETYLGALACTOSAMINE PERMEASE II COMPONENT-RELATED"/>
    <property type="match status" value="1"/>
</dbReference>
<dbReference type="Proteomes" id="UP000480929">
    <property type="component" value="Unassembled WGS sequence"/>
</dbReference>
<keyword evidence="1" id="KW-0812">Transmembrane</keyword>
<feature type="transmembrane region" description="Helical" evidence="1">
    <location>
        <begin position="229"/>
        <end position="250"/>
    </location>
</feature>
<evidence type="ECO:0000256" key="1">
    <source>
        <dbReference type="SAM" id="Phobius"/>
    </source>
</evidence>
<protein>
    <submittedName>
        <fullName evidence="2">PTS mannose transporter subunit IID</fullName>
    </submittedName>
</protein>
<dbReference type="GO" id="GO:0009401">
    <property type="term" value="P:phosphoenolpyruvate-dependent sugar phosphotransferase system"/>
    <property type="evidence" value="ECO:0007669"/>
    <property type="project" value="InterPro"/>
</dbReference>
<dbReference type="Proteomes" id="UP000433575">
    <property type="component" value="Unassembled WGS sequence"/>
</dbReference>
<feature type="transmembrane region" description="Helical" evidence="1">
    <location>
        <begin position="120"/>
        <end position="137"/>
    </location>
</feature>
<proteinExistence type="predicted"/>
<evidence type="ECO:0000313" key="5">
    <source>
        <dbReference type="Proteomes" id="UP000480929"/>
    </source>
</evidence>
<dbReference type="Pfam" id="PF03613">
    <property type="entry name" value="EIID-AGA"/>
    <property type="match status" value="1"/>
</dbReference>
<feature type="transmembrane region" description="Helical" evidence="1">
    <location>
        <begin position="257"/>
        <end position="275"/>
    </location>
</feature>
<reference evidence="4 5" key="1">
    <citation type="journal article" date="2019" name="Nat. Med.">
        <title>A library of human gut bacterial isolates paired with longitudinal multiomics data enables mechanistic microbiome research.</title>
        <authorList>
            <person name="Poyet M."/>
            <person name="Groussin M."/>
            <person name="Gibbons S.M."/>
            <person name="Avila-Pacheco J."/>
            <person name="Jiang X."/>
            <person name="Kearney S.M."/>
            <person name="Perrotta A.R."/>
            <person name="Berdy B."/>
            <person name="Zhao S."/>
            <person name="Lieberman T.D."/>
            <person name="Swanson P.K."/>
            <person name="Smith M."/>
            <person name="Roesemann S."/>
            <person name="Alexander J.E."/>
            <person name="Rich S.A."/>
            <person name="Livny J."/>
            <person name="Vlamakis H."/>
            <person name="Clish C."/>
            <person name="Bullock K."/>
            <person name="Deik A."/>
            <person name="Scott J."/>
            <person name="Pierce K.A."/>
            <person name="Xavier R.J."/>
            <person name="Alm E.J."/>
        </authorList>
    </citation>
    <scope>NUCLEOTIDE SEQUENCE [LARGE SCALE GENOMIC DNA]</scope>
    <source>
        <strain evidence="2 4">BIOML-A4</strain>
        <strain evidence="3 5">BIOML-A5</strain>
    </source>
</reference>
<name>A0A6N7S6A8_9FIRM</name>
<evidence type="ECO:0000313" key="4">
    <source>
        <dbReference type="Proteomes" id="UP000433575"/>
    </source>
</evidence>
<dbReference type="PROSITE" id="PS51108">
    <property type="entry name" value="PTS_EIID"/>
    <property type="match status" value="1"/>
</dbReference>
<feature type="transmembrane region" description="Helical" evidence="1">
    <location>
        <begin position="185"/>
        <end position="209"/>
    </location>
</feature>
<dbReference type="OrthoDB" id="9795582at2"/>
<keyword evidence="5" id="KW-1185">Reference proteome</keyword>
<evidence type="ECO:0000313" key="3">
    <source>
        <dbReference type="EMBL" id="MSC33101.1"/>
    </source>
</evidence>
<keyword evidence="1" id="KW-0472">Membrane</keyword>
<accession>A0A6N7S6A8</accession>
<feature type="transmembrane region" description="Helical" evidence="1">
    <location>
        <begin position="143"/>
        <end position="164"/>
    </location>
</feature>
<dbReference type="GO" id="GO:0005886">
    <property type="term" value="C:plasma membrane"/>
    <property type="evidence" value="ECO:0007669"/>
    <property type="project" value="TreeGrafter"/>
</dbReference>
<keyword evidence="1" id="KW-1133">Transmembrane helix</keyword>
<dbReference type="InterPro" id="IPR050303">
    <property type="entry name" value="GatZ_KbaZ_carbometab"/>
</dbReference>
<organism evidence="2 4">
    <name type="scientific">Holdemania massiliensis</name>
    <dbReference type="NCBI Taxonomy" id="1468449"/>
    <lineage>
        <taxon>Bacteria</taxon>
        <taxon>Bacillati</taxon>
        <taxon>Bacillota</taxon>
        <taxon>Erysipelotrichia</taxon>
        <taxon>Erysipelotrichales</taxon>
        <taxon>Erysipelotrichaceae</taxon>
        <taxon>Holdemania</taxon>
    </lineage>
</organism>
<dbReference type="EMBL" id="WKPJ01000010">
    <property type="protein sequence ID" value="MSA89423.1"/>
    <property type="molecule type" value="Genomic_DNA"/>
</dbReference>
<dbReference type="AlphaFoldDB" id="A0A6N7S6A8"/>
<dbReference type="PANTHER" id="PTHR32502:SF23">
    <property type="entry name" value="TRANSPORT PROTEIN, PTS SYSTEM"/>
    <property type="match status" value="1"/>
</dbReference>
<dbReference type="EMBL" id="WKPI01000011">
    <property type="protein sequence ID" value="MSC33101.1"/>
    <property type="molecule type" value="Genomic_DNA"/>
</dbReference>
<evidence type="ECO:0000313" key="2">
    <source>
        <dbReference type="EMBL" id="MSA89423.1"/>
    </source>
</evidence>
<comment type="caution">
    <text evidence="2">The sequence shown here is derived from an EMBL/GenBank/DDBJ whole genome shotgun (WGS) entry which is preliminary data.</text>
</comment>
<dbReference type="InterPro" id="IPR004704">
    <property type="entry name" value="PTS_IID_man"/>
</dbReference>
<gene>
    <name evidence="3" type="ORF">GKD88_08195</name>
    <name evidence="2" type="ORF">GKE08_08790</name>
</gene>
<dbReference type="RefSeq" id="WP_154238706.1">
    <property type="nucleotide sequence ID" value="NZ_WKPI01000011.1"/>
</dbReference>
<sequence length="276" mass="29886">MSKLFNNISDADKKMLTKIYWRSFAVFAGPCGAAYRQAPGFTMSIIPALERYYPEQEKRAEAMQRHMTPYNITQNVGTFAMGLAASMEHENAVHYGDYDPSSIVSIKTALMGPLSGIGDSIYWGIVRCIAAGVGIGFAASGSILGPILFLVIYNLPGILGRYYLTFLGFSMGENFITKAYESGMITILTKCAGIIGLMMVGFMISSNVSLSLALTMPVSGAEPIAVQPYLDSLLMGVLPLSLTMLCYWALKKKMNQNTLLFVVLGVGFVLGLLGIC</sequence>